<keyword evidence="9" id="KW-1185">Reference proteome</keyword>
<dbReference type="SUPFAM" id="SSF103190">
    <property type="entry name" value="Sensory domain-like"/>
    <property type="match status" value="1"/>
</dbReference>
<feature type="transmembrane region" description="Helical" evidence="5">
    <location>
        <begin position="12"/>
        <end position="34"/>
    </location>
</feature>
<evidence type="ECO:0000259" key="7">
    <source>
        <dbReference type="PROSITE" id="PS50885"/>
    </source>
</evidence>
<proteinExistence type="inferred from homology"/>
<evidence type="ECO:0000313" key="8">
    <source>
        <dbReference type="EMBL" id="OWZ83339.1"/>
    </source>
</evidence>
<evidence type="ECO:0000256" key="3">
    <source>
        <dbReference type="PROSITE-ProRule" id="PRU00284"/>
    </source>
</evidence>
<dbReference type="EMBL" id="NIQC01000020">
    <property type="protein sequence ID" value="OWZ83339.1"/>
    <property type="molecule type" value="Genomic_DNA"/>
</dbReference>
<dbReference type="SMART" id="SM00304">
    <property type="entry name" value="HAMP"/>
    <property type="match status" value="1"/>
</dbReference>
<name>A0A226BYR3_9FIRM</name>
<dbReference type="SUPFAM" id="SSF58104">
    <property type="entry name" value="Methyl-accepting chemotaxis protein (MCP) signaling domain"/>
    <property type="match status" value="1"/>
</dbReference>
<evidence type="ECO:0000256" key="4">
    <source>
        <dbReference type="SAM" id="MobiDB-lite"/>
    </source>
</evidence>
<reference evidence="8 9" key="1">
    <citation type="submission" date="2017-06" db="EMBL/GenBank/DDBJ databases">
        <title>Draft Genome Sequence of Natranaerobius trueperi halophilic, alkalithermophilic bacteria from soda lakes.</title>
        <authorList>
            <person name="Zhao B."/>
        </authorList>
    </citation>
    <scope>NUCLEOTIDE SEQUENCE [LARGE SCALE GENOMIC DNA]</scope>
    <source>
        <strain evidence="8 9">DSM 18760</strain>
    </source>
</reference>
<dbReference type="InterPro" id="IPR003660">
    <property type="entry name" value="HAMP_dom"/>
</dbReference>
<evidence type="ECO:0000259" key="6">
    <source>
        <dbReference type="PROSITE" id="PS50111"/>
    </source>
</evidence>
<gene>
    <name evidence="8" type="ORF">CDO51_08960</name>
</gene>
<dbReference type="InterPro" id="IPR004089">
    <property type="entry name" value="MCPsignal_dom"/>
</dbReference>
<evidence type="ECO:0000313" key="9">
    <source>
        <dbReference type="Proteomes" id="UP000214588"/>
    </source>
</evidence>
<feature type="domain" description="HAMP" evidence="7">
    <location>
        <begin position="313"/>
        <end position="368"/>
    </location>
</feature>
<keyword evidence="5" id="KW-0812">Transmembrane</keyword>
<keyword evidence="1 3" id="KW-0807">Transducer</keyword>
<organism evidence="8 9">
    <name type="scientific">Natranaerobius trueperi</name>
    <dbReference type="NCBI Taxonomy" id="759412"/>
    <lineage>
        <taxon>Bacteria</taxon>
        <taxon>Bacillati</taxon>
        <taxon>Bacillota</taxon>
        <taxon>Clostridia</taxon>
        <taxon>Natranaerobiales</taxon>
        <taxon>Natranaerobiaceae</taxon>
        <taxon>Natranaerobius</taxon>
    </lineage>
</organism>
<dbReference type="PROSITE" id="PS50111">
    <property type="entry name" value="CHEMOTAXIS_TRANSDUC_2"/>
    <property type="match status" value="1"/>
</dbReference>
<dbReference type="Proteomes" id="UP000214588">
    <property type="component" value="Unassembled WGS sequence"/>
</dbReference>
<accession>A0A226BYR3</accession>
<dbReference type="Gene3D" id="6.10.340.10">
    <property type="match status" value="1"/>
</dbReference>
<evidence type="ECO:0000256" key="1">
    <source>
        <dbReference type="ARBA" id="ARBA00023224"/>
    </source>
</evidence>
<feature type="domain" description="Methyl-accepting transducer" evidence="6">
    <location>
        <begin position="387"/>
        <end position="644"/>
    </location>
</feature>
<evidence type="ECO:0000256" key="5">
    <source>
        <dbReference type="SAM" id="Phobius"/>
    </source>
</evidence>
<keyword evidence="5" id="KW-0472">Membrane</keyword>
<comment type="similarity">
    <text evidence="2">Belongs to the methyl-accepting chemotaxis (MCP) protein family.</text>
</comment>
<dbReference type="PROSITE" id="PS50885">
    <property type="entry name" value="HAMP"/>
    <property type="match status" value="1"/>
</dbReference>
<comment type="caution">
    <text evidence="8">The sequence shown here is derived from an EMBL/GenBank/DDBJ whole genome shotgun (WGS) entry which is preliminary data.</text>
</comment>
<dbReference type="Pfam" id="PF00015">
    <property type="entry name" value="MCPsignal"/>
    <property type="match status" value="1"/>
</dbReference>
<dbReference type="GO" id="GO:0016020">
    <property type="term" value="C:membrane"/>
    <property type="evidence" value="ECO:0007669"/>
    <property type="project" value="InterPro"/>
</dbReference>
<dbReference type="Gene3D" id="1.10.287.950">
    <property type="entry name" value="Methyl-accepting chemotaxis protein"/>
    <property type="match status" value="1"/>
</dbReference>
<dbReference type="OrthoDB" id="369336at2"/>
<dbReference type="PANTHER" id="PTHR32089">
    <property type="entry name" value="METHYL-ACCEPTING CHEMOTAXIS PROTEIN MCPB"/>
    <property type="match status" value="1"/>
</dbReference>
<dbReference type="SMART" id="SM00283">
    <property type="entry name" value="MA"/>
    <property type="match status" value="1"/>
</dbReference>
<dbReference type="Pfam" id="PF00672">
    <property type="entry name" value="HAMP"/>
    <property type="match status" value="1"/>
</dbReference>
<keyword evidence="5" id="KW-1133">Transmembrane helix</keyword>
<dbReference type="RefSeq" id="WP_089023937.1">
    <property type="nucleotide sequence ID" value="NZ_NIQC01000020.1"/>
</dbReference>
<dbReference type="Gene3D" id="3.30.450.20">
    <property type="entry name" value="PAS domain"/>
    <property type="match status" value="1"/>
</dbReference>
<sequence>MRNKSSIKLKLIIIPLLITFVAIAGIGGVSSYYIRESLFEQMRENGFELSHRIISQMEDNEESINVINDMIEDTIRTASRNVISNHENLSNEVVKQIAEDSELTELNVFNEDGEIIYSSIEEYVGWEPPEDHVLNEFIESNDDELMEDIRQDTESDEYIKYGYLINPEGGFVQAGVSANQVEELQDSFDIQNTVNDLVEENNIVFALFTSKDLKIEAHSNEDRIGMEVDDEGLKQAAVHKEHFTDEYYYEPEDVDVYDVIVPVEIDGEHVGALNIGYSMEEVQGAVYENLLRVGIIGLVTFLILSLILYRSSNYVVTTLGKLRDHLNKLSSGNFADNLTDKELTLKDELGEISKSIDTMQNSVVEMIRDIHYKSEQVASSSQELSATSEESTQSANEVAKTIEEIANGASTQAQDTDEGVKEINDLGNYIQKNHTDVENLNNTAGKVDTLKDEGLTIVEDLVNKTEHLNTRTTEVNDIILNTKNSAEQITEASEMIKNISEQTNLLALNAAIEAARAGEAGQGFSVVADEIRKLAEESSKFTEEIDSIIKDLLEKSNYAVTTMEEVKEIVDSEKESVEQTSTKFSGIKDAIEQVKEVLQDVNDSGKEMEEKKDKIISVMENLSSISEENAAGTEEASASVEEQTAAMEDISRASDSLAKLSEEMKTSIDKFKYE</sequence>
<evidence type="ECO:0000256" key="2">
    <source>
        <dbReference type="ARBA" id="ARBA00029447"/>
    </source>
</evidence>
<dbReference type="PANTHER" id="PTHR32089:SF112">
    <property type="entry name" value="LYSOZYME-LIKE PROTEIN-RELATED"/>
    <property type="match status" value="1"/>
</dbReference>
<dbReference type="AlphaFoldDB" id="A0A226BYR3"/>
<dbReference type="InterPro" id="IPR029151">
    <property type="entry name" value="Sensor-like_sf"/>
</dbReference>
<protein>
    <submittedName>
        <fullName evidence="8">Chemotaxis protein</fullName>
    </submittedName>
</protein>
<dbReference type="GO" id="GO:0007165">
    <property type="term" value="P:signal transduction"/>
    <property type="evidence" value="ECO:0007669"/>
    <property type="project" value="UniProtKB-KW"/>
</dbReference>
<feature type="region of interest" description="Disordered" evidence="4">
    <location>
        <begin position="626"/>
        <end position="651"/>
    </location>
</feature>